<keyword evidence="7 8" id="KW-0472">Membrane</keyword>
<evidence type="ECO:0000256" key="3">
    <source>
        <dbReference type="ARBA" id="ARBA00022448"/>
    </source>
</evidence>
<evidence type="ECO:0000256" key="8">
    <source>
        <dbReference type="SAM" id="Phobius"/>
    </source>
</evidence>
<dbReference type="Pfam" id="PF01594">
    <property type="entry name" value="AI-2E_transport"/>
    <property type="match status" value="1"/>
</dbReference>
<keyword evidence="5 8" id="KW-0812">Transmembrane</keyword>
<evidence type="ECO:0000256" key="1">
    <source>
        <dbReference type="ARBA" id="ARBA00004651"/>
    </source>
</evidence>
<evidence type="ECO:0000256" key="5">
    <source>
        <dbReference type="ARBA" id="ARBA00022692"/>
    </source>
</evidence>
<keyword evidence="10" id="KW-1185">Reference proteome</keyword>
<dbReference type="RefSeq" id="WP_123781082.1">
    <property type="nucleotide sequence ID" value="NZ_RKMG01000033.1"/>
</dbReference>
<evidence type="ECO:0000313" key="9">
    <source>
        <dbReference type="EMBL" id="RPA57028.1"/>
    </source>
</evidence>
<feature type="transmembrane region" description="Helical" evidence="8">
    <location>
        <begin position="171"/>
        <end position="194"/>
    </location>
</feature>
<feature type="transmembrane region" description="Helical" evidence="8">
    <location>
        <begin position="36"/>
        <end position="54"/>
    </location>
</feature>
<dbReference type="GO" id="GO:0005886">
    <property type="term" value="C:plasma membrane"/>
    <property type="evidence" value="ECO:0007669"/>
    <property type="project" value="UniProtKB-SubCell"/>
</dbReference>
<dbReference type="AlphaFoldDB" id="A0A3N4G4J0"/>
<feature type="transmembrane region" description="Helical" evidence="8">
    <location>
        <begin position="273"/>
        <end position="292"/>
    </location>
</feature>
<keyword evidence="6 8" id="KW-1133">Transmembrane helix</keyword>
<feature type="transmembrane region" description="Helical" evidence="8">
    <location>
        <begin position="75"/>
        <end position="100"/>
    </location>
</feature>
<evidence type="ECO:0000256" key="2">
    <source>
        <dbReference type="ARBA" id="ARBA00009773"/>
    </source>
</evidence>
<comment type="similarity">
    <text evidence="2">Belongs to the autoinducer-2 exporter (AI-2E) (TC 2.A.86) family.</text>
</comment>
<protein>
    <submittedName>
        <fullName evidence="9">AI-2E family transporter</fullName>
    </submittedName>
</protein>
<dbReference type="OrthoDB" id="9793390at2"/>
<dbReference type="GO" id="GO:0055085">
    <property type="term" value="P:transmembrane transport"/>
    <property type="evidence" value="ECO:0007669"/>
    <property type="project" value="TreeGrafter"/>
</dbReference>
<dbReference type="InterPro" id="IPR002549">
    <property type="entry name" value="AI-2E-like"/>
</dbReference>
<dbReference type="Proteomes" id="UP000273977">
    <property type="component" value="Unassembled WGS sequence"/>
</dbReference>
<accession>A0A3N4G4J0</accession>
<reference evidence="9 10" key="1">
    <citation type="submission" date="2018-11" db="EMBL/GenBank/DDBJ databases">
        <title>Aerococcus sp. SJQ22, whole genome shotgun sequence.</title>
        <authorList>
            <person name="Sun L."/>
            <person name="Gao X."/>
            <person name="Chen W."/>
            <person name="Huang K."/>
        </authorList>
    </citation>
    <scope>NUCLEOTIDE SEQUENCE [LARGE SCALE GENOMIC DNA]</scope>
    <source>
        <strain evidence="9 10">SJQ22</strain>
    </source>
</reference>
<feature type="transmembrane region" description="Helical" evidence="8">
    <location>
        <begin position="7"/>
        <end position="24"/>
    </location>
</feature>
<feature type="transmembrane region" description="Helical" evidence="8">
    <location>
        <begin position="241"/>
        <end position="261"/>
    </location>
</feature>
<proteinExistence type="inferred from homology"/>
<evidence type="ECO:0000256" key="4">
    <source>
        <dbReference type="ARBA" id="ARBA00022475"/>
    </source>
</evidence>
<sequence length="389" mass="42911">MEKKRTWQRLLGLLFIFVLSYWGINNLAAIKEAFDAIIGVVRPFLLGAALAFVLNIPLNFFEKHMTKWLGGYRNWFRVAGILFGFSIIVGIISFIIFLVVPDLQETLGAFIAQVPSEINLLYSKINQYIADNPEIVETFNQLNLDVERLRTQAFDMIQTFSSGVLDTTFSVVGNLVSGVFNGFVAIIFGTSILFKKETLVRQLKKIIYGTLNLKWANYIVNVGSEANQTFSQYVSGQVTEAGILLTLVFIGMNIFQFPFALSVSVLTGSMALVPIYGAVMGGFVGFLLIAVVNFQQAIWFIVFIVIVQQFEGNIIYPRVVGGSVGLPGIWVLFSVTVGGAFFGIAGMLLSVPVFALCYKLASATINYNLEEAGLAISTDSKNLRSKKSK</sequence>
<dbReference type="EMBL" id="RKMG01000033">
    <property type="protein sequence ID" value="RPA57028.1"/>
    <property type="molecule type" value="Genomic_DNA"/>
</dbReference>
<evidence type="ECO:0000313" key="10">
    <source>
        <dbReference type="Proteomes" id="UP000273977"/>
    </source>
</evidence>
<comment type="caution">
    <text evidence="9">The sequence shown here is derived from an EMBL/GenBank/DDBJ whole genome shotgun (WGS) entry which is preliminary data.</text>
</comment>
<keyword evidence="4" id="KW-1003">Cell membrane</keyword>
<comment type="subcellular location">
    <subcellularLocation>
        <location evidence="1">Cell membrane</location>
        <topology evidence="1">Multi-pass membrane protein</topology>
    </subcellularLocation>
</comment>
<feature type="transmembrane region" description="Helical" evidence="8">
    <location>
        <begin position="328"/>
        <end position="358"/>
    </location>
</feature>
<keyword evidence="3" id="KW-0813">Transport</keyword>
<gene>
    <name evidence="9" type="ORF">EF384_08390</name>
</gene>
<evidence type="ECO:0000256" key="6">
    <source>
        <dbReference type="ARBA" id="ARBA00022989"/>
    </source>
</evidence>
<name>A0A3N4G4J0_9LACT</name>
<dbReference type="PANTHER" id="PTHR21716">
    <property type="entry name" value="TRANSMEMBRANE PROTEIN"/>
    <property type="match status" value="1"/>
</dbReference>
<dbReference type="PANTHER" id="PTHR21716:SF53">
    <property type="entry name" value="PERMEASE PERM-RELATED"/>
    <property type="match status" value="1"/>
</dbReference>
<evidence type="ECO:0000256" key="7">
    <source>
        <dbReference type="ARBA" id="ARBA00023136"/>
    </source>
</evidence>
<organism evidence="9 10">
    <name type="scientific">Aerococcus agrisoli</name>
    <dbReference type="NCBI Taxonomy" id="2487350"/>
    <lineage>
        <taxon>Bacteria</taxon>
        <taxon>Bacillati</taxon>
        <taxon>Bacillota</taxon>
        <taxon>Bacilli</taxon>
        <taxon>Lactobacillales</taxon>
        <taxon>Aerococcaceae</taxon>
        <taxon>Aerococcus</taxon>
    </lineage>
</organism>
<feature type="transmembrane region" description="Helical" evidence="8">
    <location>
        <begin position="297"/>
        <end position="316"/>
    </location>
</feature>